<protein>
    <submittedName>
        <fullName evidence="6">Sushi domain-containing protein</fullName>
    </submittedName>
</protein>
<dbReference type="Pfam" id="PF00084">
    <property type="entry name" value="Sushi"/>
    <property type="match status" value="2"/>
</dbReference>
<name>A0A1I7VWS3_LOALO</name>
<dbReference type="CDD" id="cd00033">
    <property type="entry name" value="CCP"/>
    <property type="match status" value="2"/>
</dbReference>
<dbReference type="SUPFAM" id="SSF57535">
    <property type="entry name" value="Complement control module/SCR domain"/>
    <property type="match status" value="2"/>
</dbReference>
<keyword evidence="3" id="KW-0732">Signal</keyword>
<feature type="chain" id="PRO_5009310292" evidence="3">
    <location>
        <begin position="23"/>
        <end position="165"/>
    </location>
</feature>
<dbReference type="WBParaSite" id="EN70_7131">
    <property type="protein sequence ID" value="EN70_7131"/>
    <property type="gene ID" value="EN70_7131"/>
</dbReference>
<dbReference type="SMART" id="SM00032">
    <property type="entry name" value="CCP"/>
    <property type="match status" value="2"/>
</dbReference>
<sequence length="165" mass="18240">MVLKLAVLVIVVICLYSQEGMANANFKLVTCKSLKPIEGGDIVYHLKDGKMRGVDSTAYLVCKPEFVPVGYNVSTCCYDGIWRPELGSCKLKEEYKKPYCKPYTSIKIPELEYNPPIHAIALNSTVTLKCAIGQRLQGNGKSKCVDGLWTPTLGTCVDEDKIDND</sequence>
<evidence type="ECO:0000256" key="2">
    <source>
        <dbReference type="PROSITE-ProRule" id="PRU00302"/>
    </source>
</evidence>
<reference evidence="5" key="1">
    <citation type="submission" date="2012-04" db="EMBL/GenBank/DDBJ databases">
        <title>The Genome Sequence of Loa loa.</title>
        <authorList>
            <consortium name="The Broad Institute Genome Sequencing Platform"/>
            <consortium name="Broad Institute Genome Sequencing Center for Infectious Disease"/>
            <person name="Nutman T.B."/>
            <person name="Fink D.L."/>
            <person name="Russ C."/>
            <person name="Young S."/>
            <person name="Zeng Q."/>
            <person name="Gargeya S."/>
            <person name="Alvarado L."/>
            <person name="Berlin A."/>
            <person name="Chapman S.B."/>
            <person name="Chen Z."/>
            <person name="Freedman E."/>
            <person name="Gellesch M."/>
            <person name="Goldberg J."/>
            <person name="Griggs A."/>
            <person name="Gujja S."/>
            <person name="Heilman E.R."/>
            <person name="Heiman D."/>
            <person name="Howarth C."/>
            <person name="Mehta T."/>
            <person name="Neiman D."/>
            <person name="Pearson M."/>
            <person name="Roberts A."/>
            <person name="Saif S."/>
            <person name="Shea T."/>
            <person name="Shenoy N."/>
            <person name="Sisk P."/>
            <person name="Stolte C."/>
            <person name="Sykes S."/>
            <person name="White J."/>
            <person name="Yandava C."/>
            <person name="Haas B."/>
            <person name="Henn M.R."/>
            <person name="Nusbaum C."/>
            <person name="Birren B."/>
        </authorList>
    </citation>
    <scope>NUCLEOTIDE SEQUENCE [LARGE SCALE GENOMIC DNA]</scope>
</reference>
<keyword evidence="5" id="KW-1185">Reference proteome</keyword>
<evidence type="ECO:0000259" key="4">
    <source>
        <dbReference type="PROSITE" id="PS50923"/>
    </source>
</evidence>
<evidence type="ECO:0000313" key="6">
    <source>
        <dbReference type="WBParaSite" id="EN70_7131"/>
    </source>
</evidence>
<dbReference type="PROSITE" id="PS50923">
    <property type="entry name" value="SUSHI"/>
    <property type="match status" value="1"/>
</dbReference>
<comment type="caution">
    <text evidence="2">Lacks conserved residue(s) required for the propagation of feature annotation.</text>
</comment>
<keyword evidence="2" id="KW-0768">Sushi</keyword>
<evidence type="ECO:0000256" key="3">
    <source>
        <dbReference type="SAM" id="SignalP"/>
    </source>
</evidence>
<dbReference type="InterPro" id="IPR035976">
    <property type="entry name" value="Sushi/SCR/CCP_sf"/>
</dbReference>
<keyword evidence="1 2" id="KW-1015">Disulfide bond</keyword>
<evidence type="ECO:0000256" key="1">
    <source>
        <dbReference type="ARBA" id="ARBA00023157"/>
    </source>
</evidence>
<dbReference type="InterPro" id="IPR000436">
    <property type="entry name" value="Sushi_SCR_CCP_dom"/>
</dbReference>
<proteinExistence type="predicted"/>
<evidence type="ECO:0000313" key="5">
    <source>
        <dbReference type="Proteomes" id="UP000095285"/>
    </source>
</evidence>
<feature type="domain" description="Sushi" evidence="4">
    <location>
        <begin position="29"/>
        <end position="91"/>
    </location>
</feature>
<feature type="signal peptide" evidence="3">
    <location>
        <begin position="1"/>
        <end position="22"/>
    </location>
</feature>
<feature type="disulfide bond" evidence="2">
    <location>
        <begin position="62"/>
        <end position="89"/>
    </location>
</feature>
<dbReference type="Proteomes" id="UP000095285">
    <property type="component" value="Unassembled WGS sequence"/>
</dbReference>
<reference evidence="6" key="2">
    <citation type="submission" date="2016-11" db="UniProtKB">
        <authorList>
            <consortium name="WormBaseParasite"/>
        </authorList>
    </citation>
    <scope>IDENTIFICATION</scope>
</reference>
<dbReference type="Gene3D" id="2.10.70.10">
    <property type="entry name" value="Complement Module, domain 1"/>
    <property type="match status" value="2"/>
</dbReference>
<organism evidence="5 6">
    <name type="scientific">Loa loa</name>
    <name type="common">Eye worm</name>
    <name type="synonym">Filaria loa</name>
    <dbReference type="NCBI Taxonomy" id="7209"/>
    <lineage>
        <taxon>Eukaryota</taxon>
        <taxon>Metazoa</taxon>
        <taxon>Ecdysozoa</taxon>
        <taxon>Nematoda</taxon>
        <taxon>Chromadorea</taxon>
        <taxon>Rhabditida</taxon>
        <taxon>Spirurina</taxon>
        <taxon>Spiruromorpha</taxon>
        <taxon>Filarioidea</taxon>
        <taxon>Onchocercidae</taxon>
        <taxon>Loa</taxon>
    </lineage>
</organism>
<accession>A0A1I7VWS3</accession>
<dbReference type="AlphaFoldDB" id="A0A1I7VWS3"/>